<dbReference type="Pfam" id="PF01435">
    <property type="entry name" value="Peptidase_M48"/>
    <property type="match status" value="1"/>
</dbReference>
<keyword evidence="5" id="KW-0862">Zinc</keyword>
<name>X1TDH1_9ZZZZ</name>
<evidence type="ECO:0000256" key="4">
    <source>
        <dbReference type="ARBA" id="ARBA00022801"/>
    </source>
</evidence>
<dbReference type="AlphaFoldDB" id="X1TDH1"/>
<dbReference type="GO" id="GO:0006508">
    <property type="term" value="P:proteolysis"/>
    <property type="evidence" value="ECO:0007669"/>
    <property type="project" value="UniProtKB-KW"/>
</dbReference>
<evidence type="ECO:0000256" key="5">
    <source>
        <dbReference type="ARBA" id="ARBA00022833"/>
    </source>
</evidence>
<sequence>MEKIATFIYSKSRLIIVIVAVLNIVALASFFRFQLDTDFLSFFTAGNPKAEEFDRLNEKYQIGEAISVLIEQDNSLLDKKNLQNVFRLQEDIEEIEGISQVRSFIPSEISVRGHIFQVDEKKHILQGTIVGILHTGVIFFLLSLFLGSPDLYQAFYMRQESIYVGLLFFGLLYTPIELVLSVVMQMFSRRNEYEADRFAAETIDDPCSLVDALKE</sequence>
<keyword evidence="7" id="KW-0812">Transmembrane</keyword>
<evidence type="ECO:0000256" key="2">
    <source>
        <dbReference type="ARBA" id="ARBA00022670"/>
    </source>
</evidence>
<dbReference type="GO" id="GO:0046872">
    <property type="term" value="F:metal ion binding"/>
    <property type="evidence" value="ECO:0007669"/>
    <property type="project" value="UniProtKB-KW"/>
</dbReference>
<gene>
    <name evidence="9" type="ORF">S12H4_13850</name>
</gene>
<keyword evidence="7" id="KW-1133">Transmembrane helix</keyword>
<evidence type="ECO:0000259" key="8">
    <source>
        <dbReference type="Pfam" id="PF01435"/>
    </source>
</evidence>
<evidence type="ECO:0000256" key="7">
    <source>
        <dbReference type="SAM" id="Phobius"/>
    </source>
</evidence>
<accession>X1TDH1</accession>
<keyword evidence="3" id="KW-0479">Metal-binding</keyword>
<feature type="non-terminal residue" evidence="9">
    <location>
        <position position="215"/>
    </location>
</feature>
<keyword evidence="2" id="KW-0645">Protease</keyword>
<comment type="caution">
    <text evidence="9">The sequence shown here is derived from an EMBL/GenBank/DDBJ whole genome shotgun (WGS) entry which is preliminary data.</text>
</comment>
<evidence type="ECO:0000256" key="6">
    <source>
        <dbReference type="ARBA" id="ARBA00023049"/>
    </source>
</evidence>
<organism evidence="9">
    <name type="scientific">marine sediment metagenome</name>
    <dbReference type="NCBI Taxonomy" id="412755"/>
    <lineage>
        <taxon>unclassified sequences</taxon>
        <taxon>metagenomes</taxon>
        <taxon>ecological metagenomes</taxon>
    </lineage>
</organism>
<feature type="transmembrane region" description="Helical" evidence="7">
    <location>
        <begin position="124"/>
        <end position="146"/>
    </location>
</feature>
<dbReference type="PANTHER" id="PTHR10120">
    <property type="entry name" value="CAAX PRENYL PROTEASE 1"/>
    <property type="match status" value="1"/>
</dbReference>
<evidence type="ECO:0000256" key="3">
    <source>
        <dbReference type="ARBA" id="ARBA00022723"/>
    </source>
</evidence>
<reference evidence="9" key="1">
    <citation type="journal article" date="2014" name="Front. Microbiol.">
        <title>High frequency of phylogenetically diverse reductive dehalogenase-homologous genes in deep subseafloor sedimentary metagenomes.</title>
        <authorList>
            <person name="Kawai M."/>
            <person name="Futagami T."/>
            <person name="Toyoda A."/>
            <person name="Takaki Y."/>
            <person name="Nishi S."/>
            <person name="Hori S."/>
            <person name="Arai W."/>
            <person name="Tsubouchi T."/>
            <person name="Morono Y."/>
            <person name="Uchiyama I."/>
            <person name="Ito T."/>
            <person name="Fujiyama A."/>
            <person name="Inagaki F."/>
            <person name="Takami H."/>
        </authorList>
    </citation>
    <scope>NUCLEOTIDE SEQUENCE</scope>
    <source>
        <strain evidence="9">Expedition CK06-06</strain>
    </source>
</reference>
<feature type="transmembrane region" description="Helical" evidence="7">
    <location>
        <begin position="166"/>
        <end position="187"/>
    </location>
</feature>
<keyword evidence="4" id="KW-0378">Hydrolase</keyword>
<evidence type="ECO:0000256" key="1">
    <source>
        <dbReference type="ARBA" id="ARBA00001947"/>
    </source>
</evidence>
<keyword evidence="7" id="KW-0472">Membrane</keyword>
<proteinExistence type="predicted"/>
<evidence type="ECO:0000313" key="9">
    <source>
        <dbReference type="EMBL" id="GAI78064.1"/>
    </source>
</evidence>
<dbReference type="EMBL" id="BARW01006590">
    <property type="protein sequence ID" value="GAI78064.1"/>
    <property type="molecule type" value="Genomic_DNA"/>
</dbReference>
<dbReference type="GO" id="GO:0004222">
    <property type="term" value="F:metalloendopeptidase activity"/>
    <property type="evidence" value="ECO:0007669"/>
    <property type="project" value="InterPro"/>
</dbReference>
<keyword evidence="6" id="KW-0482">Metalloprotease</keyword>
<protein>
    <recommendedName>
        <fullName evidence="8">Peptidase M48 domain-containing protein</fullName>
    </recommendedName>
</protein>
<feature type="domain" description="Peptidase M48" evidence="8">
    <location>
        <begin position="122"/>
        <end position="213"/>
    </location>
</feature>
<feature type="transmembrane region" description="Helical" evidence="7">
    <location>
        <begin position="12"/>
        <end position="31"/>
    </location>
</feature>
<comment type="cofactor">
    <cofactor evidence="1">
        <name>Zn(2+)</name>
        <dbReference type="ChEBI" id="CHEBI:29105"/>
    </cofactor>
</comment>
<dbReference type="InterPro" id="IPR001915">
    <property type="entry name" value="Peptidase_M48"/>
</dbReference>